<dbReference type="AlphaFoldDB" id="A0A0K2T910"/>
<evidence type="ECO:0000313" key="1">
    <source>
        <dbReference type="EMBL" id="CDW22584.1"/>
    </source>
</evidence>
<accession>A0A0K2T910</accession>
<proteinExistence type="predicted"/>
<sequence length="58" mass="6615">MLMSRDCLAGLLFKDFRVSIVCRLLIKMSQSSYIALISKPSIFSSLNKYEFLYCILGS</sequence>
<reference evidence="1" key="1">
    <citation type="submission" date="2014-05" db="EMBL/GenBank/DDBJ databases">
        <authorList>
            <person name="Chronopoulou M."/>
        </authorList>
    </citation>
    <scope>NUCLEOTIDE SEQUENCE</scope>
    <source>
        <tissue evidence="1">Whole organism</tissue>
    </source>
</reference>
<dbReference type="EMBL" id="HACA01005223">
    <property type="protein sequence ID" value="CDW22584.1"/>
    <property type="molecule type" value="Transcribed_RNA"/>
</dbReference>
<protein>
    <submittedName>
        <fullName evidence="1">Uncharacterized protein</fullName>
    </submittedName>
</protein>
<name>A0A0K2T910_LEPSM</name>
<organism evidence="1">
    <name type="scientific">Lepeophtheirus salmonis</name>
    <name type="common">Salmon louse</name>
    <name type="synonym">Caligus salmonis</name>
    <dbReference type="NCBI Taxonomy" id="72036"/>
    <lineage>
        <taxon>Eukaryota</taxon>
        <taxon>Metazoa</taxon>
        <taxon>Ecdysozoa</taxon>
        <taxon>Arthropoda</taxon>
        <taxon>Crustacea</taxon>
        <taxon>Multicrustacea</taxon>
        <taxon>Hexanauplia</taxon>
        <taxon>Copepoda</taxon>
        <taxon>Siphonostomatoida</taxon>
        <taxon>Caligidae</taxon>
        <taxon>Lepeophtheirus</taxon>
    </lineage>
</organism>